<organism evidence="2 3">
    <name type="scientific">Komagataeibacter medellinensis (strain NBRC 3288 / BCRC 11682 / LMG 1693 / Kondo 51)</name>
    <name type="common">Gluconacetobacter medellinensis</name>
    <dbReference type="NCBI Taxonomy" id="634177"/>
    <lineage>
        <taxon>Bacteria</taxon>
        <taxon>Pseudomonadati</taxon>
        <taxon>Pseudomonadota</taxon>
        <taxon>Alphaproteobacteria</taxon>
        <taxon>Acetobacterales</taxon>
        <taxon>Acetobacteraceae</taxon>
        <taxon>Komagataeibacter</taxon>
    </lineage>
</organism>
<keyword evidence="1" id="KW-0472">Membrane</keyword>
<dbReference type="PATRIC" id="fig|634177.7.peg.1347"/>
<protein>
    <submittedName>
        <fullName evidence="2">Glucose dehydrogenase</fullName>
    </submittedName>
</protein>
<keyword evidence="1" id="KW-0812">Transmembrane</keyword>
<gene>
    <name evidence="2" type="ordered locus">GLX_11700</name>
</gene>
<evidence type="ECO:0000256" key="1">
    <source>
        <dbReference type="SAM" id="Phobius"/>
    </source>
</evidence>
<dbReference type="eggNOG" id="COG4993">
    <property type="taxonomic scope" value="Bacteria"/>
</dbReference>
<evidence type="ECO:0000313" key="2">
    <source>
        <dbReference type="EMBL" id="BAK83582.1"/>
    </source>
</evidence>
<dbReference type="Proteomes" id="UP000009044">
    <property type="component" value="Chromosome"/>
</dbReference>
<dbReference type="AlphaFoldDB" id="G2I635"/>
<reference evidence="3" key="1">
    <citation type="journal article" date="2011" name="J. Bacteriol.">
        <title>Complete genome sequence of NBRC 3288, a unique cellulose-nonproducing strain of Gluconacetobacter xylinus isolated from vinegar.</title>
        <authorList>
            <person name="Ogino H."/>
            <person name="Azuma Y."/>
            <person name="Hosoyama A."/>
            <person name="Nakazawa H."/>
            <person name="Matsutani M."/>
            <person name="Hasegawa A."/>
            <person name="Otsuyama K."/>
            <person name="Matsushita K."/>
            <person name="Fujita N."/>
            <person name="Shirai M."/>
        </authorList>
    </citation>
    <scope>NUCLEOTIDE SEQUENCE [LARGE SCALE GENOMIC DNA]</scope>
    <source>
        <strain evidence="3">NBRC 3288 / BCRC 11682 / LMG 1693</strain>
    </source>
</reference>
<dbReference type="KEGG" id="gxy:GLX_11700"/>
<dbReference type="HOGENOM" id="CLU_2553813_0_0_5"/>
<proteinExistence type="predicted"/>
<accession>G2I635</accession>
<name>G2I635_KOMMN</name>
<keyword evidence="1" id="KW-1133">Transmembrane helix</keyword>
<feature type="transmembrane region" description="Helical" evidence="1">
    <location>
        <begin position="6"/>
        <end position="24"/>
    </location>
</feature>
<dbReference type="EMBL" id="AP012159">
    <property type="protein sequence ID" value="BAK83582.1"/>
    <property type="molecule type" value="Genomic_DNA"/>
</dbReference>
<evidence type="ECO:0000313" key="3">
    <source>
        <dbReference type="Proteomes" id="UP000009044"/>
    </source>
</evidence>
<sequence>MFLGGSWFYVLVGCLIPAVAVEVIKAFRLTMRISAAFLRLTTLWVLIETGFNIRELEVRLMAPSALAYGCCGHESDAPVKAG</sequence>